<dbReference type="PATRIC" id="fig|452652.3.peg.986"/>
<dbReference type="HOGENOM" id="CLU_2436898_0_0_11"/>
<dbReference type="AlphaFoldDB" id="E4N6J9"/>
<reference evidence="2 3" key="1">
    <citation type="journal article" date="2010" name="DNA Res.">
        <title>Genome sequence of Kitasatospora setae NBRC 14216T: an evolutionary snapshot of the family Streptomycetaceae.</title>
        <authorList>
            <person name="Ichikawa N."/>
            <person name="Oguchi A."/>
            <person name="Ikeda H."/>
            <person name="Ishikawa J."/>
            <person name="Kitani S."/>
            <person name="Watanabe Y."/>
            <person name="Nakamura S."/>
            <person name="Katano Y."/>
            <person name="Kishi E."/>
            <person name="Sasagawa M."/>
            <person name="Ankai A."/>
            <person name="Fukui S."/>
            <person name="Hashimoto Y."/>
            <person name="Kamata S."/>
            <person name="Otoguro M."/>
            <person name="Tanikawa S."/>
            <person name="Nihira T."/>
            <person name="Horinouchi S."/>
            <person name="Ohnishi Y."/>
            <person name="Hayakawa M."/>
            <person name="Kuzuyama T."/>
            <person name="Arisawa A."/>
            <person name="Nomoto F."/>
            <person name="Miura H."/>
            <person name="Takahashi Y."/>
            <person name="Fujita N."/>
        </authorList>
    </citation>
    <scope>NUCLEOTIDE SEQUENCE [LARGE SCALE GENOMIC DNA]</scope>
    <source>
        <strain evidence="3">ATCC 33774 / DSM 43861 / JCM 3304 / KCC A-0304 / NBRC 14216 / KM-6054</strain>
    </source>
</reference>
<gene>
    <name evidence="2" type="ordered locus">KSE_09940</name>
</gene>
<sequence length="90" mass="9748">MDQDDTPAARARWIGDALHKLTGSPPLVEQVPGGGYRVTVRVVEPPDPAVAAAVLRVLGTADRFGHRDRRQRERLWAEVGPPPPPPLPSS</sequence>
<feature type="compositionally biased region" description="Pro residues" evidence="1">
    <location>
        <begin position="80"/>
        <end position="90"/>
    </location>
</feature>
<accession>E4N6J9</accession>
<dbReference type="Proteomes" id="UP000007076">
    <property type="component" value="Chromosome"/>
</dbReference>
<dbReference type="STRING" id="452652.KSE_09940"/>
<dbReference type="KEGG" id="ksk:KSE_09940"/>
<dbReference type="RefSeq" id="WP_014134149.1">
    <property type="nucleotide sequence ID" value="NC_016109.1"/>
</dbReference>
<keyword evidence="3" id="KW-1185">Reference proteome</keyword>
<dbReference type="EMBL" id="AP010968">
    <property type="protein sequence ID" value="BAJ26830.1"/>
    <property type="molecule type" value="Genomic_DNA"/>
</dbReference>
<protein>
    <submittedName>
        <fullName evidence="2">Uncharacterized protein</fullName>
    </submittedName>
</protein>
<organism evidence="2 3">
    <name type="scientific">Kitasatospora setae (strain ATCC 33774 / DSM 43861 / JCM 3304 / KCC A-0304 / NBRC 14216 / KM-6054)</name>
    <name type="common">Streptomyces setae</name>
    <dbReference type="NCBI Taxonomy" id="452652"/>
    <lineage>
        <taxon>Bacteria</taxon>
        <taxon>Bacillati</taxon>
        <taxon>Actinomycetota</taxon>
        <taxon>Actinomycetes</taxon>
        <taxon>Kitasatosporales</taxon>
        <taxon>Streptomycetaceae</taxon>
        <taxon>Kitasatospora</taxon>
    </lineage>
</organism>
<evidence type="ECO:0000256" key="1">
    <source>
        <dbReference type="SAM" id="MobiDB-lite"/>
    </source>
</evidence>
<feature type="region of interest" description="Disordered" evidence="1">
    <location>
        <begin position="62"/>
        <end position="90"/>
    </location>
</feature>
<proteinExistence type="predicted"/>
<name>E4N6J9_KITSK</name>
<evidence type="ECO:0000313" key="3">
    <source>
        <dbReference type="Proteomes" id="UP000007076"/>
    </source>
</evidence>
<evidence type="ECO:0000313" key="2">
    <source>
        <dbReference type="EMBL" id="BAJ26830.1"/>
    </source>
</evidence>